<feature type="transmembrane region" description="Helical" evidence="8">
    <location>
        <begin position="108"/>
        <end position="128"/>
    </location>
</feature>
<comment type="subcellular location">
    <subcellularLocation>
        <location evidence="1">Cell inner membrane</location>
        <topology evidence="1">Multi-pass membrane protein</topology>
    </subcellularLocation>
</comment>
<keyword evidence="3" id="KW-1003">Cell membrane</keyword>
<feature type="transmembrane region" description="Helical" evidence="8">
    <location>
        <begin position="442"/>
        <end position="464"/>
    </location>
</feature>
<feature type="transmembrane region" description="Helical" evidence="8">
    <location>
        <begin position="78"/>
        <end position="102"/>
    </location>
</feature>
<evidence type="ECO:0000313" key="11">
    <source>
        <dbReference type="Proteomes" id="UP001560045"/>
    </source>
</evidence>
<evidence type="ECO:0000256" key="6">
    <source>
        <dbReference type="ARBA" id="ARBA00023136"/>
    </source>
</evidence>
<comment type="caution">
    <text evidence="10">The sequence shown here is derived from an EMBL/GenBank/DDBJ whole genome shotgun (WGS) entry which is preliminary data.</text>
</comment>
<feature type="transmembrane region" description="Helical" evidence="8">
    <location>
        <begin position="323"/>
        <end position="343"/>
    </location>
</feature>
<feature type="transmembrane region" description="Helical" evidence="8">
    <location>
        <begin position="140"/>
        <end position="161"/>
    </location>
</feature>
<feature type="transmembrane region" description="Helical" evidence="8">
    <location>
        <begin position="204"/>
        <end position="227"/>
    </location>
</feature>
<dbReference type="EMBL" id="JBFNXQ010000024">
    <property type="protein sequence ID" value="MEX5718650.1"/>
    <property type="molecule type" value="Genomic_DNA"/>
</dbReference>
<dbReference type="SUPFAM" id="SSF103473">
    <property type="entry name" value="MFS general substrate transporter"/>
    <property type="match status" value="1"/>
</dbReference>
<feature type="transmembrane region" description="Helical" evidence="8">
    <location>
        <begin position="350"/>
        <end position="367"/>
    </location>
</feature>
<evidence type="ECO:0000256" key="2">
    <source>
        <dbReference type="ARBA" id="ARBA00022448"/>
    </source>
</evidence>
<keyword evidence="4 8" id="KW-0812">Transmembrane</keyword>
<dbReference type="CDD" id="cd06173">
    <property type="entry name" value="MFS_MefA_like"/>
    <property type="match status" value="1"/>
</dbReference>
<sequence>MSGPAGDPPPGDPPPGDPPPGDPPPGDPPPREPPPREPLPADPVEGAGEVAEPVPAPVRRRGWAIDTSPLRNPGYRRLFWGVTATMIGQQMTLVAVPFQVYALTRDSLLVGVTSIVALVPLVVFGLLGGSIADAMDRRTLMIVTGVGSAVTSALLVAQALLPGGGNLWLLWVLAAAVSGFTAVNQPARSAVIPALVGPEGVPAANALAMTVRQAGVIVGPLLAGVLIGAGDLFLAYVVDAVTLVVAVVLLRGLPPLPPGGRTGPLRLGAAVRGVGEGFAFLRTQPVLLMTFVVDVIAMLFAWPQAVFPELSEGRYAGSPNSLGWLYAGVSIGALLMGLTSGWVSRVDRQGAVVLAAIVVWGLAIVGFGLAPSLWLAVLCLAVAGAGDMVSAVLRSSMLQTAAPDEMRGRMQGVFLVVVAGGPRLGDLRAGAVASAAGVGVAMVSGGVVIVVAMVVVALLVPSFLHFRASQVVAR</sequence>
<dbReference type="PANTHER" id="PTHR23513:SF9">
    <property type="entry name" value="ENTEROBACTIN EXPORTER ENTS"/>
    <property type="match status" value="1"/>
</dbReference>
<feature type="transmembrane region" description="Helical" evidence="8">
    <location>
        <begin position="286"/>
        <end position="303"/>
    </location>
</feature>
<feature type="region of interest" description="Disordered" evidence="7">
    <location>
        <begin position="1"/>
        <end position="55"/>
    </location>
</feature>
<proteinExistence type="predicted"/>
<feature type="domain" description="Major facilitator superfamily (MFS) profile" evidence="9">
    <location>
        <begin position="278"/>
        <end position="474"/>
    </location>
</feature>
<keyword evidence="6 8" id="KW-0472">Membrane</keyword>
<evidence type="ECO:0000256" key="4">
    <source>
        <dbReference type="ARBA" id="ARBA00022692"/>
    </source>
</evidence>
<evidence type="ECO:0000256" key="5">
    <source>
        <dbReference type="ARBA" id="ARBA00022989"/>
    </source>
</evidence>
<evidence type="ECO:0000259" key="9">
    <source>
        <dbReference type="PROSITE" id="PS50850"/>
    </source>
</evidence>
<feature type="transmembrane region" description="Helical" evidence="8">
    <location>
        <begin position="413"/>
        <end position="436"/>
    </location>
</feature>
<organism evidence="10 11">
    <name type="scientific">Geodermatophilus maliterrae</name>
    <dbReference type="NCBI Taxonomy" id="3162531"/>
    <lineage>
        <taxon>Bacteria</taxon>
        <taxon>Bacillati</taxon>
        <taxon>Actinomycetota</taxon>
        <taxon>Actinomycetes</taxon>
        <taxon>Geodermatophilales</taxon>
        <taxon>Geodermatophilaceae</taxon>
        <taxon>Geodermatophilus</taxon>
    </lineage>
</organism>
<dbReference type="InterPro" id="IPR010290">
    <property type="entry name" value="TM_effector"/>
</dbReference>
<keyword evidence="11" id="KW-1185">Reference proteome</keyword>
<dbReference type="Pfam" id="PF05977">
    <property type="entry name" value="MFS_3"/>
    <property type="match status" value="1"/>
</dbReference>
<keyword evidence="2" id="KW-0813">Transport</keyword>
<evidence type="ECO:0000256" key="1">
    <source>
        <dbReference type="ARBA" id="ARBA00004429"/>
    </source>
</evidence>
<dbReference type="InterPro" id="IPR036259">
    <property type="entry name" value="MFS_trans_sf"/>
</dbReference>
<evidence type="ECO:0000256" key="3">
    <source>
        <dbReference type="ARBA" id="ARBA00022475"/>
    </source>
</evidence>
<dbReference type="RefSeq" id="WP_369205718.1">
    <property type="nucleotide sequence ID" value="NZ_JBFNXQ010000024.1"/>
</dbReference>
<dbReference type="PANTHER" id="PTHR23513">
    <property type="entry name" value="INTEGRAL MEMBRANE EFFLUX PROTEIN-RELATED"/>
    <property type="match status" value="1"/>
</dbReference>
<protein>
    <submittedName>
        <fullName evidence="10">MFS transporter</fullName>
    </submittedName>
</protein>
<keyword evidence="5 8" id="KW-1133">Transmembrane helix</keyword>
<feature type="transmembrane region" description="Helical" evidence="8">
    <location>
        <begin position="373"/>
        <end position="393"/>
    </location>
</feature>
<evidence type="ECO:0000256" key="8">
    <source>
        <dbReference type="SAM" id="Phobius"/>
    </source>
</evidence>
<dbReference type="PROSITE" id="PS50850">
    <property type="entry name" value="MFS"/>
    <property type="match status" value="1"/>
</dbReference>
<accession>A0ABV3XDK2</accession>
<evidence type="ECO:0000313" key="10">
    <source>
        <dbReference type="EMBL" id="MEX5718650.1"/>
    </source>
</evidence>
<dbReference type="InterPro" id="IPR020846">
    <property type="entry name" value="MFS_dom"/>
</dbReference>
<gene>
    <name evidence="10" type="ORF">ABQ292_09785</name>
</gene>
<feature type="compositionally biased region" description="Pro residues" evidence="7">
    <location>
        <begin position="1"/>
        <end position="28"/>
    </location>
</feature>
<dbReference type="Proteomes" id="UP001560045">
    <property type="component" value="Unassembled WGS sequence"/>
</dbReference>
<dbReference type="Gene3D" id="1.20.1250.20">
    <property type="entry name" value="MFS general substrate transporter like domains"/>
    <property type="match status" value="1"/>
</dbReference>
<name>A0ABV3XDK2_9ACTN</name>
<reference evidence="10 11" key="1">
    <citation type="submission" date="2024-06" db="EMBL/GenBank/DDBJ databases">
        <title>Draft genome sequence of Geodermatophilus badlandi, a novel member of the Geodermatophilaceae isolated from badland sedimentary rocks in the Red desert, Wyoming, USA.</title>
        <authorList>
            <person name="Ben Tekaya S."/>
            <person name="Nouioui I."/>
            <person name="Flores G.M."/>
            <person name="Shaal M.N."/>
            <person name="Bredoire F."/>
            <person name="Basile F."/>
            <person name="Van Diepen L."/>
            <person name="Ward N.L."/>
        </authorList>
    </citation>
    <scope>NUCLEOTIDE SEQUENCE [LARGE SCALE GENOMIC DNA]</scope>
    <source>
        <strain evidence="10 11">WL48A</strain>
    </source>
</reference>
<evidence type="ECO:0000256" key="7">
    <source>
        <dbReference type="SAM" id="MobiDB-lite"/>
    </source>
</evidence>